<feature type="compositionally biased region" description="Polar residues" evidence="1">
    <location>
        <begin position="28"/>
        <end position="37"/>
    </location>
</feature>
<dbReference type="EMBL" id="KK583739">
    <property type="protein sequence ID" value="KDO17205.1"/>
    <property type="molecule type" value="Genomic_DNA"/>
</dbReference>
<evidence type="ECO:0000256" key="1">
    <source>
        <dbReference type="SAM" id="MobiDB-lite"/>
    </source>
</evidence>
<gene>
    <name evidence="2" type="ORF">SPRG_21873</name>
</gene>
<protein>
    <submittedName>
        <fullName evidence="2">Uncharacterized protein</fullName>
    </submittedName>
</protein>
<evidence type="ECO:0000313" key="2">
    <source>
        <dbReference type="EMBL" id="KDO17205.1"/>
    </source>
</evidence>
<feature type="compositionally biased region" description="Low complexity" evidence="1">
    <location>
        <begin position="55"/>
        <end position="67"/>
    </location>
</feature>
<keyword evidence="3" id="KW-1185">Reference proteome</keyword>
<dbReference type="GeneID" id="24142379"/>
<organism evidence="2 3">
    <name type="scientific">Saprolegnia parasitica (strain CBS 223.65)</name>
    <dbReference type="NCBI Taxonomy" id="695850"/>
    <lineage>
        <taxon>Eukaryota</taxon>
        <taxon>Sar</taxon>
        <taxon>Stramenopiles</taxon>
        <taxon>Oomycota</taxon>
        <taxon>Saprolegniomycetes</taxon>
        <taxon>Saprolegniales</taxon>
        <taxon>Saprolegniaceae</taxon>
        <taxon>Saprolegnia</taxon>
    </lineage>
</organism>
<feature type="region of interest" description="Disordered" evidence="1">
    <location>
        <begin position="26"/>
        <end position="67"/>
    </location>
</feature>
<evidence type="ECO:0000313" key="3">
    <source>
        <dbReference type="Proteomes" id="UP000030745"/>
    </source>
</evidence>
<reference evidence="2 3" key="1">
    <citation type="journal article" date="2013" name="PLoS Genet.">
        <title>Distinctive expansion of potential virulence genes in the genome of the oomycete fish pathogen Saprolegnia parasitica.</title>
        <authorList>
            <person name="Jiang R.H."/>
            <person name="de Bruijn I."/>
            <person name="Haas B.J."/>
            <person name="Belmonte R."/>
            <person name="Lobach L."/>
            <person name="Christie J."/>
            <person name="van den Ackerveken G."/>
            <person name="Bottin A."/>
            <person name="Bulone V."/>
            <person name="Diaz-Moreno S.M."/>
            <person name="Dumas B."/>
            <person name="Fan L."/>
            <person name="Gaulin E."/>
            <person name="Govers F."/>
            <person name="Grenville-Briggs L.J."/>
            <person name="Horner N.R."/>
            <person name="Levin J.Z."/>
            <person name="Mammella M."/>
            <person name="Meijer H.J."/>
            <person name="Morris P."/>
            <person name="Nusbaum C."/>
            <person name="Oome S."/>
            <person name="Phillips A.J."/>
            <person name="van Rooyen D."/>
            <person name="Rzeszutek E."/>
            <person name="Saraiva M."/>
            <person name="Secombes C.J."/>
            <person name="Seidl M.F."/>
            <person name="Snel B."/>
            <person name="Stassen J.H."/>
            <person name="Sykes S."/>
            <person name="Tripathy S."/>
            <person name="van den Berg H."/>
            <person name="Vega-Arreguin J.C."/>
            <person name="Wawra S."/>
            <person name="Young S.K."/>
            <person name="Zeng Q."/>
            <person name="Dieguez-Uribeondo J."/>
            <person name="Russ C."/>
            <person name="Tyler B.M."/>
            <person name="van West P."/>
        </authorList>
    </citation>
    <scope>NUCLEOTIDE SEQUENCE [LARGE SCALE GENOMIC DNA]</scope>
    <source>
        <strain evidence="2 3">CBS 223.65</strain>
    </source>
</reference>
<dbReference type="Proteomes" id="UP000030745">
    <property type="component" value="Unassembled WGS sequence"/>
</dbReference>
<accession>A0A067BKI3</accession>
<sequence>MKTSTRQGGHLIWVMRRRLQRGDLLLPGSSNGVSASRASDRGRHAGIFGSEGDISSSVGLSPLRSSPSCSDNMAALDAVVVAGSSERKRSLRGRTSSHLRRAIVEAAY</sequence>
<dbReference type="KEGG" id="spar:SPRG_21873"/>
<name>A0A067BKI3_SAPPC</name>
<dbReference type="RefSeq" id="XP_012212085.1">
    <property type="nucleotide sequence ID" value="XM_012356695.1"/>
</dbReference>
<dbReference type="VEuPathDB" id="FungiDB:SPRG_21873"/>
<proteinExistence type="predicted"/>
<dbReference type="AlphaFoldDB" id="A0A067BKI3"/>